<reference evidence="2" key="1">
    <citation type="submission" date="2020-11" db="EMBL/GenBank/DDBJ databases">
        <authorList>
            <consortium name="DOE Joint Genome Institute"/>
            <person name="Ahrendt S."/>
            <person name="Riley R."/>
            <person name="Andreopoulos W."/>
            <person name="Labutti K."/>
            <person name="Pangilinan J."/>
            <person name="Ruiz-Duenas F.J."/>
            <person name="Barrasa J.M."/>
            <person name="Sanchez-Garcia M."/>
            <person name="Camarero S."/>
            <person name="Miyauchi S."/>
            <person name="Serrano A."/>
            <person name="Linde D."/>
            <person name="Babiker R."/>
            <person name="Drula E."/>
            <person name="Ayuso-Fernandez I."/>
            <person name="Pacheco R."/>
            <person name="Padilla G."/>
            <person name="Ferreira P."/>
            <person name="Barriuso J."/>
            <person name="Kellner H."/>
            <person name="Castanera R."/>
            <person name="Alfaro M."/>
            <person name="Ramirez L."/>
            <person name="Pisabarro A.G."/>
            <person name="Kuo A."/>
            <person name="Tritt A."/>
            <person name="Lipzen A."/>
            <person name="He G."/>
            <person name="Yan M."/>
            <person name="Ng V."/>
            <person name="Cullen D."/>
            <person name="Martin F."/>
            <person name="Rosso M.-N."/>
            <person name="Henrissat B."/>
            <person name="Hibbett D."/>
            <person name="Martinez A.T."/>
            <person name="Grigoriev I.V."/>
        </authorList>
    </citation>
    <scope>NUCLEOTIDE SEQUENCE</scope>
    <source>
        <strain evidence="2">MF-IS2</strain>
    </source>
</reference>
<proteinExistence type="predicted"/>
<organism evidence="2 3">
    <name type="scientific">Macrolepiota fuliginosa MF-IS2</name>
    <dbReference type="NCBI Taxonomy" id="1400762"/>
    <lineage>
        <taxon>Eukaryota</taxon>
        <taxon>Fungi</taxon>
        <taxon>Dikarya</taxon>
        <taxon>Basidiomycota</taxon>
        <taxon>Agaricomycotina</taxon>
        <taxon>Agaricomycetes</taxon>
        <taxon>Agaricomycetidae</taxon>
        <taxon>Agaricales</taxon>
        <taxon>Agaricineae</taxon>
        <taxon>Agaricaceae</taxon>
        <taxon>Macrolepiota</taxon>
    </lineage>
</organism>
<evidence type="ECO:0000313" key="2">
    <source>
        <dbReference type="EMBL" id="KAF9446216.1"/>
    </source>
</evidence>
<accession>A0A9P5XAB5</accession>
<dbReference type="EMBL" id="MU151257">
    <property type="protein sequence ID" value="KAF9446216.1"/>
    <property type="molecule type" value="Genomic_DNA"/>
</dbReference>
<feature type="region of interest" description="Disordered" evidence="1">
    <location>
        <begin position="485"/>
        <end position="507"/>
    </location>
</feature>
<feature type="region of interest" description="Disordered" evidence="1">
    <location>
        <begin position="114"/>
        <end position="211"/>
    </location>
</feature>
<feature type="compositionally biased region" description="Low complexity" evidence="1">
    <location>
        <begin position="393"/>
        <end position="404"/>
    </location>
</feature>
<feature type="compositionally biased region" description="Basic residues" evidence="1">
    <location>
        <begin position="132"/>
        <end position="147"/>
    </location>
</feature>
<evidence type="ECO:0000313" key="3">
    <source>
        <dbReference type="Proteomes" id="UP000807342"/>
    </source>
</evidence>
<protein>
    <submittedName>
        <fullName evidence="2">Uncharacterized protein</fullName>
    </submittedName>
</protein>
<dbReference type="AlphaFoldDB" id="A0A9P5XAB5"/>
<feature type="compositionally biased region" description="Low complexity" evidence="1">
    <location>
        <begin position="338"/>
        <end position="354"/>
    </location>
</feature>
<dbReference type="Proteomes" id="UP000807342">
    <property type="component" value="Unassembled WGS sequence"/>
</dbReference>
<keyword evidence="3" id="KW-1185">Reference proteome</keyword>
<dbReference type="OrthoDB" id="5582146at2759"/>
<feature type="region of interest" description="Disordered" evidence="1">
    <location>
        <begin position="329"/>
        <end position="404"/>
    </location>
</feature>
<sequence length="641" mass="70390">MPEAFPTQLIGSPSFLTTLINNVRQSASASPPLDPVIFQALLTCIIAGESNLIIRTPEEDVSLVSRLVVWTLTSVFDYPTHKLKIRRKSSSTGIPPPASHEYFLRSLFLPTSNSSSGSNYTSQDESSDANKPRRLSSRHSRSLKRPHTRPDTVSTSPAYLHVNPAEPSHAPTRSPTGHQVRSNATLATAYTETSHHHHSHNRNLTHSGNKSLPQLPRALIISGLENASVPSQRALAEVLAEKRVVFDTRRDGRTQHDSSDGIGRDNPDADGSYGMWNLPDGFIVVYVCPTDPRERPTIHTSLLDKFAMSCNVFLKPTVRHALQSSQFPIPHSISRTNSGPHSAPSSPLSSGLHSPLPPHTSPHATSTRLPQLQAHHRPHYTPHPFGHSHSHSHSGSSHLPLPTLSSPTVSPNFIEALRQACNQTHLSPTLTLYLADLFSGTRHHAQVDGTLLTARCVHDAERLARAARVLGADPTGMELMRGVDEEYSQDQDQEMDEEEESEEWQDVEDEYGIVLESSSSIRKSLSSSIGNYRSEGRADIRRRRASNENDAQEQGVPVLDVTEVNIARMFPRCVSHRLRVRDGPRDEVLAGAVFGATFGEPADSMAAGEVGDEGTAREMYGDAYDDRPTVKEILVSVMSEV</sequence>
<name>A0A9P5XAB5_9AGAR</name>
<feature type="compositionally biased region" description="Basic residues" evidence="1">
    <location>
        <begin position="374"/>
        <end position="392"/>
    </location>
</feature>
<gene>
    <name evidence="2" type="ORF">P691DRAFT_784146</name>
</gene>
<evidence type="ECO:0000256" key="1">
    <source>
        <dbReference type="SAM" id="MobiDB-lite"/>
    </source>
</evidence>
<feature type="compositionally biased region" description="Polar residues" evidence="1">
    <location>
        <begin position="171"/>
        <end position="192"/>
    </location>
</feature>
<comment type="caution">
    <text evidence="2">The sequence shown here is derived from an EMBL/GenBank/DDBJ whole genome shotgun (WGS) entry which is preliminary data.</text>
</comment>